<protein>
    <submittedName>
        <fullName evidence="2">Uncharacterized protein</fullName>
    </submittedName>
</protein>
<dbReference type="AlphaFoldDB" id="A0A426ZPX3"/>
<dbReference type="PANTHER" id="PTHR45521:SF2">
    <property type="entry name" value="TRANSDUCIN_WD40 REPEAT-LIKE SUPERFAMILY PROTEIN"/>
    <property type="match status" value="1"/>
</dbReference>
<sequence>MVDFDYYRPVPDNNGRNFDRYHSIQTRIRRYGIRTTISPSSKQFEYRSASGPCLLTMSNSRDVGQEATAADITEILSLTAVKQENLVDAVQAVLGDNALMEKAWQDTGMLAEAVLHAHAHGRPTLKSLVQMWNKMLQKELEHTPSVKTDAAAAFLASLEDPKFTSLAEAGKKPPIEILPPGMASLSALPITINKKPLALAATSQGPSTAHQSPEPTPIQKDSATSQNTLNSQTDKPLMLEAPPAADQVNGTPPAGEPVSSTNASREVTESPPPLVEAAS</sequence>
<dbReference type="Gene3D" id="1.25.40.470">
    <property type="match status" value="1"/>
</dbReference>
<accession>A0A426ZPX3</accession>
<dbReference type="Proteomes" id="UP000287651">
    <property type="component" value="Unassembled WGS sequence"/>
</dbReference>
<feature type="region of interest" description="Disordered" evidence="1">
    <location>
        <begin position="201"/>
        <end position="279"/>
    </location>
</feature>
<dbReference type="InterPro" id="IPR053290">
    <property type="entry name" value="TSET_complex_member"/>
</dbReference>
<evidence type="ECO:0000313" key="3">
    <source>
        <dbReference type="Proteomes" id="UP000287651"/>
    </source>
</evidence>
<feature type="compositionally biased region" description="Polar residues" evidence="1">
    <location>
        <begin position="201"/>
        <end position="234"/>
    </location>
</feature>
<organism evidence="2 3">
    <name type="scientific">Ensete ventricosum</name>
    <name type="common">Abyssinian banana</name>
    <name type="synonym">Musa ensete</name>
    <dbReference type="NCBI Taxonomy" id="4639"/>
    <lineage>
        <taxon>Eukaryota</taxon>
        <taxon>Viridiplantae</taxon>
        <taxon>Streptophyta</taxon>
        <taxon>Embryophyta</taxon>
        <taxon>Tracheophyta</taxon>
        <taxon>Spermatophyta</taxon>
        <taxon>Magnoliopsida</taxon>
        <taxon>Liliopsida</taxon>
        <taxon>Zingiberales</taxon>
        <taxon>Musaceae</taxon>
        <taxon>Ensete</taxon>
    </lineage>
</organism>
<name>A0A426ZPX3_ENSVE</name>
<dbReference type="EMBL" id="AMZH03005608">
    <property type="protein sequence ID" value="RRT65974.1"/>
    <property type="molecule type" value="Genomic_DNA"/>
</dbReference>
<evidence type="ECO:0000313" key="2">
    <source>
        <dbReference type="EMBL" id="RRT65974.1"/>
    </source>
</evidence>
<dbReference type="PANTHER" id="PTHR45521">
    <property type="entry name" value="TSET COMPLEX MEMBER TSTF"/>
    <property type="match status" value="1"/>
</dbReference>
<proteinExistence type="predicted"/>
<evidence type="ECO:0000256" key="1">
    <source>
        <dbReference type="SAM" id="MobiDB-lite"/>
    </source>
</evidence>
<reference evidence="2 3" key="1">
    <citation type="journal article" date="2014" name="Agronomy (Basel)">
        <title>A Draft Genome Sequence for Ensete ventricosum, the Drought-Tolerant Tree Against Hunger.</title>
        <authorList>
            <person name="Harrison J."/>
            <person name="Moore K.A."/>
            <person name="Paszkiewicz K."/>
            <person name="Jones T."/>
            <person name="Grant M."/>
            <person name="Ambacheew D."/>
            <person name="Muzemil S."/>
            <person name="Studholme D.J."/>
        </authorList>
    </citation>
    <scope>NUCLEOTIDE SEQUENCE [LARGE SCALE GENOMIC DNA]</scope>
</reference>
<feature type="compositionally biased region" description="Pro residues" evidence="1">
    <location>
        <begin position="270"/>
        <end position="279"/>
    </location>
</feature>
<comment type="caution">
    <text evidence="2">The sequence shown here is derived from an EMBL/GenBank/DDBJ whole genome shotgun (WGS) entry which is preliminary data.</text>
</comment>
<gene>
    <name evidence="2" type="ORF">B296_00019375</name>
</gene>